<evidence type="ECO:0000313" key="1">
    <source>
        <dbReference type="EMBL" id="KAI3725343.1"/>
    </source>
</evidence>
<proteinExistence type="predicted"/>
<reference evidence="2" key="1">
    <citation type="journal article" date="2022" name="Mol. Ecol. Resour.">
        <title>The genomes of chicory, endive, great burdock and yacon provide insights into Asteraceae palaeo-polyploidization history and plant inulin production.</title>
        <authorList>
            <person name="Fan W."/>
            <person name="Wang S."/>
            <person name="Wang H."/>
            <person name="Wang A."/>
            <person name="Jiang F."/>
            <person name="Liu H."/>
            <person name="Zhao H."/>
            <person name="Xu D."/>
            <person name="Zhang Y."/>
        </authorList>
    </citation>
    <scope>NUCLEOTIDE SEQUENCE [LARGE SCALE GENOMIC DNA]</scope>
    <source>
        <strain evidence="2">cv. Yunnan</strain>
    </source>
</reference>
<accession>A0ACB9BTL5</accession>
<gene>
    <name evidence="1" type="ORF">L1987_65129</name>
</gene>
<dbReference type="Proteomes" id="UP001056120">
    <property type="component" value="Linkage Group LG22"/>
</dbReference>
<keyword evidence="2" id="KW-1185">Reference proteome</keyword>
<organism evidence="1 2">
    <name type="scientific">Smallanthus sonchifolius</name>
    <dbReference type="NCBI Taxonomy" id="185202"/>
    <lineage>
        <taxon>Eukaryota</taxon>
        <taxon>Viridiplantae</taxon>
        <taxon>Streptophyta</taxon>
        <taxon>Embryophyta</taxon>
        <taxon>Tracheophyta</taxon>
        <taxon>Spermatophyta</taxon>
        <taxon>Magnoliopsida</taxon>
        <taxon>eudicotyledons</taxon>
        <taxon>Gunneridae</taxon>
        <taxon>Pentapetalae</taxon>
        <taxon>asterids</taxon>
        <taxon>campanulids</taxon>
        <taxon>Asterales</taxon>
        <taxon>Asteraceae</taxon>
        <taxon>Asteroideae</taxon>
        <taxon>Heliantheae alliance</taxon>
        <taxon>Millerieae</taxon>
        <taxon>Smallanthus</taxon>
    </lineage>
</organism>
<protein>
    <submittedName>
        <fullName evidence="1">Uncharacterized protein</fullName>
    </submittedName>
</protein>
<name>A0ACB9BTL5_9ASTR</name>
<sequence length="123" mass="13866">MLMLKPGRTSFDDNMKLFAIKRVGGVQYLKPTSEAFNSLMKYDLVNLANRELLGDTSHAVAKGLWGVLQREGRSGNFEVDPKTGEAVVRGKIRSESGNLEPKELIRVFDEITFINFSVKDLRF</sequence>
<comment type="caution">
    <text evidence="1">The sequence shown here is derived from an EMBL/GenBank/DDBJ whole genome shotgun (WGS) entry which is preliminary data.</text>
</comment>
<evidence type="ECO:0000313" key="2">
    <source>
        <dbReference type="Proteomes" id="UP001056120"/>
    </source>
</evidence>
<dbReference type="EMBL" id="CM042039">
    <property type="protein sequence ID" value="KAI3725343.1"/>
    <property type="molecule type" value="Genomic_DNA"/>
</dbReference>
<reference evidence="1 2" key="2">
    <citation type="journal article" date="2022" name="Mol. Ecol. Resour.">
        <title>The genomes of chicory, endive, great burdock and yacon provide insights into Asteraceae paleo-polyploidization history and plant inulin production.</title>
        <authorList>
            <person name="Fan W."/>
            <person name="Wang S."/>
            <person name="Wang H."/>
            <person name="Wang A."/>
            <person name="Jiang F."/>
            <person name="Liu H."/>
            <person name="Zhao H."/>
            <person name="Xu D."/>
            <person name="Zhang Y."/>
        </authorList>
    </citation>
    <scope>NUCLEOTIDE SEQUENCE [LARGE SCALE GENOMIC DNA]</scope>
    <source>
        <strain evidence="2">cv. Yunnan</strain>
        <tissue evidence="1">Leaves</tissue>
    </source>
</reference>